<dbReference type="InterPro" id="IPR016032">
    <property type="entry name" value="Sig_transdc_resp-reg_C-effctor"/>
</dbReference>
<dbReference type="CDD" id="cd06170">
    <property type="entry name" value="LuxR_C_like"/>
    <property type="match status" value="1"/>
</dbReference>
<feature type="compositionally biased region" description="Basic and acidic residues" evidence="2">
    <location>
        <begin position="11"/>
        <end position="31"/>
    </location>
</feature>
<dbReference type="GO" id="GO:0006355">
    <property type="term" value="P:regulation of DNA-templated transcription"/>
    <property type="evidence" value="ECO:0007669"/>
    <property type="project" value="InterPro"/>
</dbReference>
<dbReference type="Pfam" id="PF00196">
    <property type="entry name" value="GerE"/>
    <property type="match status" value="1"/>
</dbReference>
<protein>
    <recommendedName>
        <fullName evidence="3">HTH luxR-type domain-containing protein</fullName>
    </recommendedName>
</protein>
<dbReference type="GO" id="GO:0003677">
    <property type="term" value="F:DNA binding"/>
    <property type="evidence" value="ECO:0007669"/>
    <property type="project" value="UniProtKB-KW"/>
</dbReference>
<dbReference type="PROSITE" id="PS50043">
    <property type="entry name" value="HTH_LUXR_2"/>
    <property type="match status" value="1"/>
</dbReference>
<dbReference type="PANTHER" id="PTHR43214">
    <property type="entry name" value="TWO-COMPONENT RESPONSE REGULATOR"/>
    <property type="match status" value="1"/>
</dbReference>
<organism evidence="4 5">
    <name type="scientific">Streptomyces venezuelae</name>
    <dbReference type="NCBI Taxonomy" id="54571"/>
    <lineage>
        <taxon>Bacteria</taxon>
        <taxon>Bacillati</taxon>
        <taxon>Actinomycetota</taxon>
        <taxon>Actinomycetes</taxon>
        <taxon>Kitasatosporales</taxon>
        <taxon>Streptomycetaceae</taxon>
        <taxon>Streptomyces</taxon>
    </lineage>
</organism>
<dbReference type="AlphaFoldDB" id="A0A5P2DAQ5"/>
<evidence type="ECO:0000259" key="3">
    <source>
        <dbReference type="PROSITE" id="PS50043"/>
    </source>
</evidence>
<accession>A0A5P2DAQ5</accession>
<dbReference type="EMBL" id="CP029190">
    <property type="protein sequence ID" value="QES51823.1"/>
    <property type="molecule type" value="Genomic_DNA"/>
</dbReference>
<feature type="region of interest" description="Disordered" evidence="2">
    <location>
        <begin position="1"/>
        <end position="65"/>
    </location>
</feature>
<feature type="compositionally biased region" description="Basic residues" evidence="2">
    <location>
        <begin position="41"/>
        <end position="51"/>
    </location>
</feature>
<proteinExistence type="predicted"/>
<evidence type="ECO:0000256" key="2">
    <source>
        <dbReference type="SAM" id="MobiDB-lite"/>
    </source>
</evidence>
<dbReference type="PANTHER" id="PTHR43214:SF43">
    <property type="entry name" value="TWO-COMPONENT RESPONSE REGULATOR"/>
    <property type="match status" value="1"/>
</dbReference>
<evidence type="ECO:0000313" key="5">
    <source>
        <dbReference type="Proteomes" id="UP000325211"/>
    </source>
</evidence>
<dbReference type="PRINTS" id="PR00038">
    <property type="entry name" value="HTHLUXR"/>
</dbReference>
<sequence>MCPRTCSPDARGARPEGRSPTDGPSVKERHAPPAGPARPAPIRRHRRRPIPRSRTQESDHTMNAADTWSQHAWGSYLVTDRGPVPQDRAWEAVLARVPLLSEREFDVFQLLAKGASNRTIAVRLAITERTAKAHVAQILAKLDVESRLQAGIVGFAWGTLSRGSGEPPRVLAPSGAALFGTPPDLQPTPDRHLGTGPHPPPSRSAAGRPVRKSLGENILRDL</sequence>
<dbReference type="SUPFAM" id="SSF46894">
    <property type="entry name" value="C-terminal effector domain of the bipartite response regulators"/>
    <property type="match status" value="1"/>
</dbReference>
<dbReference type="SMART" id="SM00421">
    <property type="entry name" value="HTH_LUXR"/>
    <property type="match status" value="1"/>
</dbReference>
<dbReference type="InterPro" id="IPR036388">
    <property type="entry name" value="WH-like_DNA-bd_sf"/>
</dbReference>
<dbReference type="OrthoDB" id="4296644at2"/>
<keyword evidence="1" id="KW-0238">DNA-binding</keyword>
<evidence type="ECO:0000256" key="1">
    <source>
        <dbReference type="ARBA" id="ARBA00023125"/>
    </source>
</evidence>
<dbReference type="Proteomes" id="UP000325211">
    <property type="component" value="Chromosome"/>
</dbReference>
<gene>
    <name evidence="4" type="ORF">DEJ50_32175</name>
</gene>
<evidence type="ECO:0000313" key="4">
    <source>
        <dbReference type="EMBL" id="QES51823.1"/>
    </source>
</evidence>
<dbReference type="InterPro" id="IPR039420">
    <property type="entry name" value="WalR-like"/>
</dbReference>
<reference evidence="4 5" key="1">
    <citation type="submission" date="2018-05" db="EMBL/GenBank/DDBJ databases">
        <title>Streptomyces venezuelae.</title>
        <authorList>
            <person name="Kim W."/>
            <person name="Lee N."/>
            <person name="Cho B.-K."/>
        </authorList>
    </citation>
    <scope>NUCLEOTIDE SEQUENCE [LARGE SCALE GENOMIC DNA]</scope>
    <source>
        <strain evidence="4 5">ATCC 21782</strain>
    </source>
</reference>
<feature type="domain" description="HTH luxR-type" evidence="3">
    <location>
        <begin position="93"/>
        <end position="158"/>
    </location>
</feature>
<name>A0A5P2DAQ5_STRVZ</name>
<feature type="region of interest" description="Disordered" evidence="2">
    <location>
        <begin position="176"/>
        <end position="222"/>
    </location>
</feature>
<dbReference type="Gene3D" id="1.10.10.10">
    <property type="entry name" value="Winged helix-like DNA-binding domain superfamily/Winged helix DNA-binding domain"/>
    <property type="match status" value="1"/>
</dbReference>
<dbReference type="InterPro" id="IPR000792">
    <property type="entry name" value="Tscrpt_reg_LuxR_C"/>
</dbReference>